<protein>
    <submittedName>
        <fullName evidence="2">Uncharacterized protein</fullName>
    </submittedName>
</protein>
<sequence length="272" mass="30620">MVSFGGNFGDFNSTTFTSLGEVDFREVILPESFNAELVDEAGNPVPLYDTYLHHWLVVRFFVRQGLGTRNVSRFNSSDYISGRNSGICNDGALDQFSVSVPRLRGQLRSCNRYEGTEDTMGCTECQCDLYNVMRDEIGQPLSPNYKGGLLCCYYGTRRRRKEGFNGIKRTLYLRYTVKWIDMDSSIMPVKVYILDVQICGRGPEILQGLMQSTIAGYSSTCSFAAIVFFLGINQYLGCRLNTALNRVEPRDRREMYASTTKGLVSTCHSAAM</sequence>
<keyword evidence="1" id="KW-1133">Transmembrane helix</keyword>
<reference evidence="2" key="1">
    <citation type="submission" date="2019-09" db="EMBL/GenBank/DDBJ databases">
        <title>Draft genome information of white flower Hibiscus syriacus.</title>
        <authorList>
            <person name="Kim Y.-M."/>
        </authorList>
    </citation>
    <scope>NUCLEOTIDE SEQUENCE [LARGE SCALE GENOMIC DNA]</scope>
    <source>
        <strain evidence="2">YM2019G1</strain>
    </source>
</reference>
<dbReference type="InterPro" id="IPR011692">
    <property type="entry name" value="Stress_up-reg_Nod19"/>
</dbReference>
<dbReference type="Proteomes" id="UP000436088">
    <property type="component" value="Unassembled WGS sequence"/>
</dbReference>
<dbReference type="Pfam" id="PF07712">
    <property type="entry name" value="SURNod19"/>
    <property type="match status" value="2"/>
</dbReference>
<dbReference type="PANTHER" id="PTHR33390:SF1">
    <property type="entry name" value="STRESS UP-REGULATED NOD 19 PROTEIN"/>
    <property type="match status" value="1"/>
</dbReference>
<dbReference type="PANTHER" id="PTHR33390">
    <property type="entry name" value="STRESS UP-REGULATED NOD 19 PROTEIN"/>
    <property type="match status" value="1"/>
</dbReference>
<organism evidence="2 3">
    <name type="scientific">Hibiscus syriacus</name>
    <name type="common">Rose of Sharon</name>
    <dbReference type="NCBI Taxonomy" id="106335"/>
    <lineage>
        <taxon>Eukaryota</taxon>
        <taxon>Viridiplantae</taxon>
        <taxon>Streptophyta</taxon>
        <taxon>Embryophyta</taxon>
        <taxon>Tracheophyta</taxon>
        <taxon>Spermatophyta</taxon>
        <taxon>Magnoliopsida</taxon>
        <taxon>eudicotyledons</taxon>
        <taxon>Gunneridae</taxon>
        <taxon>Pentapetalae</taxon>
        <taxon>rosids</taxon>
        <taxon>malvids</taxon>
        <taxon>Malvales</taxon>
        <taxon>Malvaceae</taxon>
        <taxon>Malvoideae</taxon>
        <taxon>Hibiscus</taxon>
    </lineage>
</organism>
<evidence type="ECO:0000313" key="3">
    <source>
        <dbReference type="Proteomes" id="UP000436088"/>
    </source>
</evidence>
<keyword evidence="3" id="KW-1185">Reference proteome</keyword>
<dbReference type="AlphaFoldDB" id="A0A6A2XA11"/>
<keyword evidence="1" id="KW-0812">Transmembrane</keyword>
<keyword evidence="1" id="KW-0472">Membrane</keyword>
<accession>A0A6A2XA11</accession>
<dbReference type="EMBL" id="VEPZ02001449">
    <property type="protein sequence ID" value="KAE8672273.1"/>
    <property type="molecule type" value="Genomic_DNA"/>
</dbReference>
<name>A0A6A2XA11_HIBSY</name>
<evidence type="ECO:0000256" key="1">
    <source>
        <dbReference type="SAM" id="Phobius"/>
    </source>
</evidence>
<proteinExistence type="predicted"/>
<feature type="transmembrane region" description="Helical" evidence="1">
    <location>
        <begin position="214"/>
        <end position="236"/>
    </location>
</feature>
<gene>
    <name evidence="2" type="ORF">F3Y22_tig00111847pilonHSYRG00030</name>
</gene>
<comment type="caution">
    <text evidence="2">The sequence shown here is derived from an EMBL/GenBank/DDBJ whole genome shotgun (WGS) entry which is preliminary data.</text>
</comment>
<evidence type="ECO:0000313" key="2">
    <source>
        <dbReference type="EMBL" id="KAE8672273.1"/>
    </source>
</evidence>